<dbReference type="AlphaFoldDB" id="A0A1G9ZWI6"/>
<organism evidence="3 4">
    <name type="scientific">Haloarchaeobius iranensis</name>
    <dbReference type="NCBI Taxonomy" id="996166"/>
    <lineage>
        <taxon>Archaea</taxon>
        <taxon>Methanobacteriati</taxon>
        <taxon>Methanobacteriota</taxon>
        <taxon>Stenosarchaea group</taxon>
        <taxon>Halobacteria</taxon>
        <taxon>Halobacteriales</taxon>
        <taxon>Halorubellaceae</taxon>
        <taxon>Haloarchaeobius</taxon>
    </lineage>
</organism>
<dbReference type="InterPro" id="IPR002104">
    <property type="entry name" value="Integrase_catalytic"/>
</dbReference>
<dbReference type="GO" id="GO:0006310">
    <property type="term" value="P:DNA recombination"/>
    <property type="evidence" value="ECO:0007669"/>
    <property type="project" value="UniProtKB-KW"/>
</dbReference>
<evidence type="ECO:0000313" key="4">
    <source>
        <dbReference type="Proteomes" id="UP000199370"/>
    </source>
</evidence>
<dbReference type="CDD" id="cd00397">
    <property type="entry name" value="DNA_BRE_C"/>
    <property type="match status" value="1"/>
</dbReference>
<dbReference type="PROSITE" id="PS51898">
    <property type="entry name" value="TYR_RECOMBINASE"/>
    <property type="match status" value="1"/>
</dbReference>
<evidence type="ECO:0000313" key="3">
    <source>
        <dbReference type="EMBL" id="SDN25494.1"/>
    </source>
</evidence>
<proteinExistence type="predicted"/>
<evidence type="ECO:0000256" key="1">
    <source>
        <dbReference type="ARBA" id="ARBA00023172"/>
    </source>
</evidence>
<dbReference type="Gene3D" id="1.10.443.10">
    <property type="entry name" value="Intergrase catalytic core"/>
    <property type="match status" value="1"/>
</dbReference>
<dbReference type="SUPFAM" id="SSF56349">
    <property type="entry name" value="DNA breaking-rejoining enzymes"/>
    <property type="match status" value="1"/>
</dbReference>
<dbReference type="RefSeq" id="WP_089735561.1">
    <property type="nucleotide sequence ID" value="NZ_FNIA01000023.1"/>
</dbReference>
<keyword evidence="4" id="KW-1185">Reference proteome</keyword>
<gene>
    <name evidence="3" type="ORF">SAMN05192554_1233</name>
</gene>
<keyword evidence="1" id="KW-0233">DNA recombination</keyword>
<protein>
    <submittedName>
        <fullName evidence="3">Phage integrase family protein</fullName>
    </submittedName>
</protein>
<reference evidence="3 4" key="1">
    <citation type="submission" date="2016-10" db="EMBL/GenBank/DDBJ databases">
        <authorList>
            <person name="de Groot N.N."/>
        </authorList>
    </citation>
    <scope>NUCLEOTIDE SEQUENCE [LARGE SCALE GENOMIC DNA]</scope>
    <source>
        <strain evidence="4">EB21,IBRC-M 10013,KCTC 4048</strain>
    </source>
</reference>
<accession>A0A1G9ZWI6</accession>
<dbReference type="InterPro" id="IPR011010">
    <property type="entry name" value="DNA_brk_join_enz"/>
</dbReference>
<dbReference type="InterPro" id="IPR013762">
    <property type="entry name" value="Integrase-like_cat_sf"/>
</dbReference>
<name>A0A1G9ZWI6_9EURY</name>
<dbReference type="EMBL" id="FNIA01000023">
    <property type="protein sequence ID" value="SDN25494.1"/>
    <property type="molecule type" value="Genomic_DNA"/>
</dbReference>
<sequence>MRSERNKDGSFTVWMTRDEYHELPRAADTFQREIAIRLMGDCGLRVAEVLDVKPEHISRKSDGTHYDLEIVSGKDTTGEYDGGKHRETWLPRELEALVNRYCQQHDVDDDQVLIDRGKRTLQYWVEQAAEGAVKETGDEDYRRVSTHDLRRCWANNLLVEENVSPRIVMALGGWSSYDAIEPYLAAPTEENVIQTMSKIQL</sequence>
<feature type="domain" description="Tyr recombinase" evidence="2">
    <location>
        <begin position="10"/>
        <end position="201"/>
    </location>
</feature>
<dbReference type="GO" id="GO:0003677">
    <property type="term" value="F:DNA binding"/>
    <property type="evidence" value="ECO:0007669"/>
    <property type="project" value="InterPro"/>
</dbReference>
<dbReference type="GO" id="GO:0015074">
    <property type="term" value="P:DNA integration"/>
    <property type="evidence" value="ECO:0007669"/>
    <property type="project" value="InterPro"/>
</dbReference>
<dbReference type="Proteomes" id="UP000199370">
    <property type="component" value="Unassembled WGS sequence"/>
</dbReference>
<evidence type="ECO:0000259" key="2">
    <source>
        <dbReference type="PROSITE" id="PS51898"/>
    </source>
</evidence>
<dbReference type="OrthoDB" id="216982at2157"/>
<dbReference type="Pfam" id="PF00589">
    <property type="entry name" value="Phage_integrase"/>
    <property type="match status" value="1"/>
</dbReference>